<dbReference type="HOGENOM" id="CLU_2607384_0_0_1"/>
<evidence type="ECO:0000313" key="1">
    <source>
        <dbReference type="EMBL" id="KIM55756.1"/>
    </source>
</evidence>
<dbReference type="EMBL" id="KN822128">
    <property type="protein sequence ID" value="KIM55756.1"/>
    <property type="molecule type" value="Genomic_DNA"/>
</dbReference>
<keyword evidence="2" id="KW-1185">Reference proteome</keyword>
<sequence length="79" mass="8632">MISNPVLPDCLSTVCHLVLQLHRQAGHQTRLNVNCHHSCWKMCPPPPCCVWQYVCCAVLSTSSLIGNVSSPSNVFSGQP</sequence>
<proteinExistence type="predicted"/>
<dbReference type="Proteomes" id="UP000053989">
    <property type="component" value="Unassembled WGS sequence"/>
</dbReference>
<evidence type="ECO:0000313" key="2">
    <source>
        <dbReference type="Proteomes" id="UP000053989"/>
    </source>
</evidence>
<accession>A0A0C3DI70</accession>
<dbReference type="InParanoid" id="A0A0C3DI70"/>
<organism evidence="1 2">
    <name type="scientific">Scleroderma citrinum Foug A</name>
    <dbReference type="NCBI Taxonomy" id="1036808"/>
    <lineage>
        <taxon>Eukaryota</taxon>
        <taxon>Fungi</taxon>
        <taxon>Dikarya</taxon>
        <taxon>Basidiomycota</taxon>
        <taxon>Agaricomycotina</taxon>
        <taxon>Agaricomycetes</taxon>
        <taxon>Agaricomycetidae</taxon>
        <taxon>Boletales</taxon>
        <taxon>Sclerodermatineae</taxon>
        <taxon>Sclerodermataceae</taxon>
        <taxon>Scleroderma</taxon>
    </lineage>
</organism>
<gene>
    <name evidence="1" type="ORF">SCLCIDRAFT_287506</name>
</gene>
<name>A0A0C3DI70_9AGAM</name>
<reference evidence="2" key="2">
    <citation type="submission" date="2015-01" db="EMBL/GenBank/DDBJ databases">
        <title>Evolutionary Origins and Diversification of the Mycorrhizal Mutualists.</title>
        <authorList>
            <consortium name="DOE Joint Genome Institute"/>
            <consortium name="Mycorrhizal Genomics Consortium"/>
            <person name="Kohler A."/>
            <person name="Kuo A."/>
            <person name="Nagy L.G."/>
            <person name="Floudas D."/>
            <person name="Copeland A."/>
            <person name="Barry K.W."/>
            <person name="Cichocki N."/>
            <person name="Veneault-Fourrey C."/>
            <person name="LaButti K."/>
            <person name="Lindquist E.A."/>
            <person name="Lipzen A."/>
            <person name="Lundell T."/>
            <person name="Morin E."/>
            <person name="Murat C."/>
            <person name="Riley R."/>
            <person name="Ohm R."/>
            <person name="Sun H."/>
            <person name="Tunlid A."/>
            <person name="Henrissat B."/>
            <person name="Grigoriev I.V."/>
            <person name="Hibbett D.S."/>
            <person name="Martin F."/>
        </authorList>
    </citation>
    <scope>NUCLEOTIDE SEQUENCE [LARGE SCALE GENOMIC DNA]</scope>
    <source>
        <strain evidence="2">Foug A</strain>
    </source>
</reference>
<protein>
    <submittedName>
        <fullName evidence="1">Uncharacterized protein</fullName>
    </submittedName>
</protein>
<dbReference type="AlphaFoldDB" id="A0A0C3DI70"/>
<reference evidence="1 2" key="1">
    <citation type="submission" date="2014-04" db="EMBL/GenBank/DDBJ databases">
        <authorList>
            <consortium name="DOE Joint Genome Institute"/>
            <person name="Kuo A."/>
            <person name="Kohler A."/>
            <person name="Nagy L.G."/>
            <person name="Floudas D."/>
            <person name="Copeland A."/>
            <person name="Barry K.W."/>
            <person name="Cichocki N."/>
            <person name="Veneault-Fourrey C."/>
            <person name="LaButti K."/>
            <person name="Lindquist E.A."/>
            <person name="Lipzen A."/>
            <person name="Lundell T."/>
            <person name="Morin E."/>
            <person name="Murat C."/>
            <person name="Sun H."/>
            <person name="Tunlid A."/>
            <person name="Henrissat B."/>
            <person name="Grigoriev I.V."/>
            <person name="Hibbett D.S."/>
            <person name="Martin F."/>
            <person name="Nordberg H.P."/>
            <person name="Cantor M.N."/>
            <person name="Hua S.X."/>
        </authorList>
    </citation>
    <scope>NUCLEOTIDE SEQUENCE [LARGE SCALE GENOMIC DNA]</scope>
    <source>
        <strain evidence="1 2">Foug A</strain>
    </source>
</reference>